<sequence>MGADAQTSPRPRLSARTVKSLADTKQHWITATAYDRTCARRADELATRDNWVMNVVLVLTTTSSLGVFGALVEHNPATWARVTVFVMTTAAAVLTAMRQQNNWSQTSSTLRMRGAEWNKQRCILGDHAERIIEGGSLTATERRRVDEGNSRLLRDHPPIPQRMYDAAARKAAEDFERIYEFT</sequence>
<dbReference type="Proteomes" id="UP001596087">
    <property type="component" value="Unassembled WGS sequence"/>
</dbReference>
<gene>
    <name evidence="2" type="ORF">ACFPGP_07510</name>
</gene>
<dbReference type="RefSeq" id="WP_378588895.1">
    <property type="nucleotide sequence ID" value="NZ_JBHSKD010000007.1"/>
</dbReference>
<keyword evidence="3" id="KW-1185">Reference proteome</keyword>
<keyword evidence="1" id="KW-0472">Membrane</keyword>
<reference evidence="3" key="1">
    <citation type="journal article" date="2019" name="Int. J. Syst. Evol. Microbiol.">
        <title>The Global Catalogue of Microorganisms (GCM) 10K type strain sequencing project: providing services to taxonomists for standard genome sequencing and annotation.</title>
        <authorList>
            <consortium name="The Broad Institute Genomics Platform"/>
            <consortium name="The Broad Institute Genome Sequencing Center for Infectious Disease"/>
            <person name="Wu L."/>
            <person name="Ma J."/>
        </authorList>
    </citation>
    <scope>NUCLEOTIDE SEQUENCE [LARGE SCALE GENOMIC DNA]</scope>
    <source>
        <strain evidence="3">DFY41</strain>
    </source>
</reference>
<protein>
    <recommendedName>
        <fullName evidence="4">SLATT domain-containing protein</fullName>
    </recommendedName>
</protein>
<organism evidence="2 3">
    <name type="scientific">Nocardioides taihuensis</name>
    <dbReference type="NCBI Taxonomy" id="1835606"/>
    <lineage>
        <taxon>Bacteria</taxon>
        <taxon>Bacillati</taxon>
        <taxon>Actinomycetota</taxon>
        <taxon>Actinomycetes</taxon>
        <taxon>Propionibacteriales</taxon>
        <taxon>Nocardioidaceae</taxon>
        <taxon>Nocardioides</taxon>
    </lineage>
</organism>
<evidence type="ECO:0000313" key="3">
    <source>
        <dbReference type="Proteomes" id="UP001596087"/>
    </source>
</evidence>
<keyword evidence="1" id="KW-1133">Transmembrane helix</keyword>
<feature type="transmembrane region" description="Helical" evidence="1">
    <location>
        <begin position="51"/>
        <end position="72"/>
    </location>
</feature>
<feature type="transmembrane region" description="Helical" evidence="1">
    <location>
        <begin position="78"/>
        <end position="97"/>
    </location>
</feature>
<keyword evidence="1" id="KW-0812">Transmembrane</keyword>
<name>A0ABW0BGQ8_9ACTN</name>
<comment type="caution">
    <text evidence="2">The sequence shown here is derived from an EMBL/GenBank/DDBJ whole genome shotgun (WGS) entry which is preliminary data.</text>
</comment>
<evidence type="ECO:0000256" key="1">
    <source>
        <dbReference type="SAM" id="Phobius"/>
    </source>
</evidence>
<evidence type="ECO:0008006" key="4">
    <source>
        <dbReference type="Google" id="ProtNLM"/>
    </source>
</evidence>
<evidence type="ECO:0000313" key="2">
    <source>
        <dbReference type="EMBL" id="MFC5176514.1"/>
    </source>
</evidence>
<dbReference type="EMBL" id="JBHSKD010000007">
    <property type="protein sequence ID" value="MFC5176514.1"/>
    <property type="molecule type" value="Genomic_DNA"/>
</dbReference>
<proteinExistence type="predicted"/>
<accession>A0ABW0BGQ8</accession>